<dbReference type="PANTHER" id="PTHR21358">
    <property type="entry name" value="PROTEIN MAELSTROM HOMOLOG"/>
    <property type="match status" value="1"/>
</dbReference>
<feature type="domain" description="Maelstrom" evidence="12">
    <location>
        <begin position="133"/>
        <end position="346"/>
    </location>
</feature>
<keyword evidence="9" id="KW-0539">Nucleus</keyword>
<dbReference type="EMBL" id="HBUE01006818">
    <property type="protein sequence ID" value="CAG6446360.1"/>
    <property type="molecule type" value="Transcribed_RNA"/>
</dbReference>
<dbReference type="EMBL" id="HBUE01278935">
    <property type="protein sequence ID" value="CAG6568009.1"/>
    <property type="molecule type" value="Transcribed_RNA"/>
</dbReference>
<dbReference type="GO" id="GO:0007283">
    <property type="term" value="P:spermatogenesis"/>
    <property type="evidence" value="ECO:0007669"/>
    <property type="project" value="TreeGrafter"/>
</dbReference>
<evidence type="ECO:0000256" key="2">
    <source>
        <dbReference type="ARBA" id="ARBA00004496"/>
    </source>
</evidence>
<evidence type="ECO:0000256" key="9">
    <source>
        <dbReference type="ARBA" id="ARBA00023242"/>
    </source>
</evidence>
<dbReference type="InterPro" id="IPR024970">
    <property type="entry name" value="Maelstrom"/>
</dbReference>
<dbReference type="GO" id="GO:0060964">
    <property type="term" value="P:regulation of miRNA-mediated gene silencing"/>
    <property type="evidence" value="ECO:0007669"/>
    <property type="project" value="InterPro"/>
</dbReference>
<keyword evidence="5" id="KW-0963">Cytoplasm</keyword>
<evidence type="ECO:0000256" key="3">
    <source>
        <dbReference type="ARBA" id="ARBA00007057"/>
    </source>
</evidence>
<evidence type="ECO:0000256" key="4">
    <source>
        <dbReference type="ARBA" id="ARBA00022473"/>
    </source>
</evidence>
<dbReference type="GO" id="GO:0045892">
    <property type="term" value="P:negative regulation of DNA-templated transcription"/>
    <property type="evidence" value="ECO:0007669"/>
    <property type="project" value="TreeGrafter"/>
</dbReference>
<evidence type="ECO:0000256" key="6">
    <source>
        <dbReference type="ARBA" id="ARBA00022782"/>
    </source>
</evidence>
<comment type="similarity">
    <text evidence="3">Belongs to the maelstrom family.</text>
</comment>
<keyword evidence="4" id="KW-0217">Developmental protein</keyword>
<protein>
    <submittedName>
        <fullName evidence="13">Protein maelstrom homolog</fullName>
    </submittedName>
</protein>
<dbReference type="EMBL" id="HBUE01173466">
    <property type="protein sequence ID" value="CAG6516510.1"/>
    <property type="molecule type" value="Transcribed_RNA"/>
</dbReference>
<evidence type="ECO:0000259" key="12">
    <source>
        <dbReference type="Pfam" id="PF13017"/>
    </source>
</evidence>
<dbReference type="AlphaFoldDB" id="A0A8D7ZXZ4"/>
<evidence type="ECO:0000259" key="11">
    <source>
        <dbReference type="Pfam" id="PF09011"/>
    </source>
</evidence>
<dbReference type="Gene3D" id="1.10.30.10">
    <property type="entry name" value="High mobility group box domain"/>
    <property type="match status" value="1"/>
</dbReference>
<accession>A0A8D7ZXZ4</accession>
<comment type="subcellular location">
    <subcellularLocation>
        <location evidence="2">Cytoplasm</location>
    </subcellularLocation>
    <subcellularLocation>
        <location evidence="1">Nucleus</location>
    </subcellularLocation>
</comment>
<dbReference type="GO" id="GO:0007140">
    <property type="term" value="P:male meiotic nuclear division"/>
    <property type="evidence" value="ECO:0007669"/>
    <property type="project" value="TreeGrafter"/>
</dbReference>
<dbReference type="GO" id="GO:0005634">
    <property type="term" value="C:nucleus"/>
    <property type="evidence" value="ECO:0007669"/>
    <property type="project" value="UniProtKB-SubCell"/>
</dbReference>
<dbReference type="GO" id="GO:0043186">
    <property type="term" value="C:P granule"/>
    <property type="evidence" value="ECO:0007669"/>
    <property type="project" value="TreeGrafter"/>
</dbReference>
<evidence type="ECO:0000256" key="7">
    <source>
        <dbReference type="ARBA" id="ARBA00023125"/>
    </source>
</evidence>
<organism evidence="13">
    <name type="scientific">Culex pipiens</name>
    <name type="common">House mosquito</name>
    <dbReference type="NCBI Taxonomy" id="7175"/>
    <lineage>
        <taxon>Eukaryota</taxon>
        <taxon>Metazoa</taxon>
        <taxon>Ecdysozoa</taxon>
        <taxon>Arthropoda</taxon>
        <taxon>Hexapoda</taxon>
        <taxon>Insecta</taxon>
        <taxon>Pterygota</taxon>
        <taxon>Neoptera</taxon>
        <taxon>Endopterygota</taxon>
        <taxon>Diptera</taxon>
        <taxon>Nematocera</taxon>
        <taxon>Culicoidea</taxon>
        <taxon>Culicidae</taxon>
        <taxon>Culicinae</taxon>
        <taxon>Culicini</taxon>
        <taxon>Culex</taxon>
        <taxon>Culex</taxon>
    </lineage>
</organism>
<dbReference type="GO" id="GO:0034587">
    <property type="term" value="P:piRNA processing"/>
    <property type="evidence" value="ECO:0007669"/>
    <property type="project" value="TreeGrafter"/>
</dbReference>
<dbReference type="PANTHER" id="PTHR21358:SF4">
    <property type="entry name" value="PROTEIN MAELSTROM HOMOLOG"/>
    <property type="match status" value="1"/>
</dbReference>
<keyword evidence="8" id="KW-0943">RNA-mediated gene silencing</keyword>
<keyword evidence="7" id="KW-0238">DNA-binding</keyword>
<reference evidence="13" key="1">
    <citation type="submission" date="2021-05" db="EMBL/GenBank/DDBJ databases">
        <authorList>
            <person name="Alioto T."/>
            <person name="Alioto T."/>
            <person name="Gomez Garrido J."/>
        </authorList>
    </citation>
    <scope>NUCLEOTIDE SEQUENCE</scope>
</reference>
<dbReference type="InterPro" id="IPR039259">
    <property type="entry name" value="Protein_maelstrom"/>
</dbReference>
<dbReference type="Pfam" id="PF09011">
    <property type="entry name" value="HMG_box_2"/>
    <property type="match status" value="1"/>
</dbReference>
<evidence type="ECO:0000256" key="1">
    <source>
        <dbReference type="ARBA" id="ARBA00004123"/>
    </source>
</evidence>
<evidence type="ECO:0000256" key="5">
    <source>
        <dbReference type="ARBA" id="ARBA00022490"/>
    </source>
</evidence>
<evidence type="ECO:0000256" key="10">
    <source>
        <dbReference type="ARBA" id="ARBA00023254"/>
    </source>
</evidence>
<evidence type="ECO:0000256" key="8">
    <source>
        <dbReference type="ARBA" id="ARBA00023158"/>
    </source>
</evidence>
<proteinExistence type="inferred from homology"/>
<keyword evidence="6" id="KW-0221">Differentiation</keyword>
<dbReference type="GO" id="GO:0030154">
    <property type="term" value="P:cell differentiation"/>
    <property type="evidence" value="ECO:0007669"/>
    <property type="project" value="UniProtKB-KW"/>
</dbReference>
<dbReference type="SUPFAM" id="SSF47095">
    <property type="entry name" value="HMG-box"/>
    <property type="match status" value="1"/>
</dbReference>
<sequence>MPPKKKAAVKGPFFFFMLEFRARQQAKGQQFPGGMEQVMREAGPHWDKLDDEMREVYKDKAKAYKKLPKQNYGEKYTAQGIPYSVVEKEQRERAAKVELIRNSIAERIQTACVRNELEAMKVYFIAFNHFCKTTSNVYVPAEMALAKYSLENGVMAKMHEYINPQKIPLGLALDAITWSEETHRLPVPPDSKGETDFSVLLEKLLNFIDFEEEKKCKNFLLFTDAKDVGETENILSQFTEDSKILFPFLVCPLGEFFYQLKVATERYGLGLDKPNFPGRTIADVLLKKDPYEYTGGISCDFHEDLGNPRYCALSRVIRWAYMISDNCCLDLNIEVISGQHLPANADTTLCTDMTQSDSKSFVSSSDLTHVSLPKILKQGRSKSPFRNMDDINGSVIYSSRGGTVKDCDQKSVASDKLNETNPFYAALKARPGPSSSALDTKSFNPFSRQAQLDETRQPRDVGVVGHGRGALLSGLRGKSALAGGCGGFASQSEVSSSVVGGCDSSVKFSDCDDD</sequence>
<dbReference type="InterPro" id="IPR009071">
    <property type="entry name" value="HMG_box_dom"/>
</dbReference>
<dbReference type="InterPro" id="IPR036910">
    <property type="entry name" value="HMG_box_dom_sf"/>
</dbReference>
<dbReference type="GO" id="GO:0043565">
    <property type="term" value="F:sequence-specific DNA binding"/>
    <property type="evidence" value="ECO:0007669"/>
    <property type="project" value="TreeGrafter"/>
</dbReference>
<feature type="domain" description="HMG box" evidence="11">
    <location>
        <begin position="3"/>
        <end position="70"/>
    </location>
</feature>
<dbReference type="Pfam" id="PF13017">
    <property type="entry name" value="Maelstrom"/>
    <property type="match status" value="1"/>
</dbReference>
<name>A0A8D7ZXZ4_CULPI</name>
<evidence type="ECO:0000313" key="13">
    <source>
        <dbReference type="EMBL" id="CAG6446360.1"/>
    </source>
</evidence>
<keyword evidence="10" id="KW-0469">Meiosis</keyword>